<name>A0A9Q1KE16_9CARY</name>
<accession>A0A9Q1KE16</accession>
<dbReference type="Gene3D" id="2.130.10.30">
    <property type="entry name" value="Regulator of chromosome condensation 1/beta-lactamase-inhibitor protein II"/>
    <property type="match status" value="1"/>
</dbReference>
<protein>
    <submittedName>
        <fullName evidence="3">Uncharacterized protein</fullName>
    </submittedName>
</protein>
<dbReference type="InterPro" id="IPR009091">
    <property type="entry name" value="RCC1/BLIP-II"/>
</dbReference>
<dbReference type="PANTHER" id="PTHR22872">
    <property type="entry name" value="BTK-BINDING PROTEIN-RELATED"/>
    <property type="match status" value="1"/>
</dbReference>
<dbReference type="Pfam" id="PF13540">
    <property type="entry name" value="RCC1_2"/>
    <property type="match status" value="1"/>
</dbReference>
<dbReference type="SUPFAM" id="SSF50985">
    <property type="entry name" value="RCC1/BLIP-II"/>
    <property type="match status" value="1"/>
</dbReference>
<dbReference type="InterPro" id="IPR000408">
    <property type="entry name" value="Reg_chr_condens"/>
</dbReference>
<feature type="repeat" description="RCC1" evidence="2">
    <location>
        <begin position="42"/>
        <end position="93"/>
    </location>
</feature>
<dbReference type="AlphaFoldDB" id="A0A9Q1KE16"/>
<dbReference type="InterPro" id="IPR051625">
    <property type="entry name" value="Signaling_Regulatory_Domain"/>
</dbReference>
<organism evidence="3 4">
    <name type="scientific">Carnegiea gigantea</name>
    <dbReference type="NCBI Taxonomy" id="171969"/>
    <lineage>
        <taxon>Eukaryota</taxon>
        <taxon>Viridiplantae</taxon>
        <taxon>Streptophyta</taxon>
        <taxon>Embryophyta</taxon>
        <taxon>Tracheophyta</taxon>
        <taxon>Spermatophyta</taxon>
        <taxon>Magnoliopsida</taxon>
        <taxon>eudicotyledons</taxon>
        <taxon>Gunneridae</taxon>
        <taxon>Pentapetalae</taxon>
        <taxon>Caryophyllales</taxon>
        <taxon>Cactineae</taxon>
        <taxon>Cactaceae</taxon>
        <taxon>Cactoideae</taxon>
        <taxon>Echinocereeae</taxon>
        <taxon>Carnegiea</taxon>
    </lineage>
</organism>
<keyword evidence="4" id="KW-1185">Reference proteome</keyword>
<dbReference type="EMBL" id="JAKOGI010000174">
    <property type="protein sequence ID" value="KAJ8441204.1"/>
    <property type="molecule type" value="Genomic_DNA"/>
</dbReference>
<evidence type="ECO:0000313" key="4">
    <source>
        <dbReference type="Proteomes" id="UP001153076"/>
    </source>
</evidence>
<dbReference type="Proteomes" id="UP001153076">
    <property type="component" value="Unassembled WGS sequence"/>
</dbReference>
<gene>
    <name evidence="3" type="ORF">Cgig2_024933</name>
</gene>
<evidence type="ECO:0000256" key="2">
    <source>
        <dbReference type="PROSITE-ProRule" id="PRU00235"/>
    </source>
</evidence>
<proteinExistence type="predicted"/>
<dbReference type="PROSITE" id="PS50012">
    <property type="entry name" value="RCC1_3"/>
    <property type="match status" value="1"/>
</dbReference>
<reference evidence="3" key="1">
    <citation type="submission" date="2022-04" db="EMBL/GenBank/DDBJ databases">
        <title>Carnegiea gigantea Genome sequencing and assembly v2.</title>
        <authorList>
            <person name="Copetti D."/>
            <person name="Sanderson M.J."/>
            <person name="Burquez A."/>
            <person name="Wojciechowski M.F."/>
        </authorList>
    </citation>
    <scope>NUCLEOTIDE SEQUENCE</scope>
    <source>
        <strain evidence="3">SGP5-SGP5p</strain>
        <tissue evidence="3">Aerial part</tissue>
    </source>
</reference>
<dbReference type="OrthoDB" id="8068875at2759"/>
<evidence type="ECO:0000313" key="3">
    <source>
        <dbReference type="EMBL" id="KAJ8441204.1"/>
    </source>
</evidence>
<sequence>MWRRACAQFARIADFDRNLGLGLGLGLGFRSRWYSSGQSGKRFAALWGNGDYGRLGLGSVNSQWRPVICSAFNGDSVRSIACGGAHTLFLTESGRVYASGLNDFGQLGISDDKSYTMRRSAGNSICDSSGGFPRPGTDDKVSAKWRSNAIGRTLSSSDRCYLSSSCKVKS</sequence>
<keyword evidence="1" id="KW-0677">Repeat</keyword>
<comment type="caution">
    <text evidence="3">The sequence shown here is derived from an EMBL/GenBank/DDBJ whole genome shotgun (WGS) entry which is preliminary data.</text>
</comment>
<evidence type="ECO:0000256" key="1">
    <source>
        <dbReference type="ARBA" id="ARBA00022737"/>
    </source>
</evidence>
<dbReference type="PRINTS" id="PR00633">
    <property type="entry name" value="RCCNDNSATION"/>
</dbReference>
<dbReference type="PANTHER" id="PTHR22872:SF2">
    <property type="entry name" value="INHIBITOR OF BRUTON TYROSINE KINASE"/>
    <property type="match status" value="1"/>
</dbReference>